<name>A0AAN7N2X9_MYCAM</name>
<proteinExistence type="predicted"/>
<comment type="caution">
    <text evidence="1">The sequence shown here is derived from an EMBL/GenBank/DDBJ whole genome shotgun (WGS) entry which is preliminary data.</text>
</comment>
<dbReference type="EMBL" id="JAUNZN010000007">
    <property type="protein sequence ID" value="KAK4818789.1"/>
    <property type="molecule type" value="Genomic_DNA"/>
</dbReference>
<reference evidence="1 2" key="1">
    <citation type="journal article" date="2023" name="J. Hered.">
        <title>Chromosome-level genome of the wood stork (Mycteria americana) provides insight into avian chromosome evolution.</title>
        <authorList>
            <person name="Flamio R. Jr."/>
            <person name="Ramstad K.M."/>
        </authorList>
    </citation>
    <scope>NUCLEOTIDE SEQUENCE [LARGE SCALE GENOMIC DNA]</scope>
    <source>
        <strain evidence="1">JAX WOST 10</strain>
    </source>
</reference>
<gene>
    <name evidence="1" type="ORF">QYF61_019135</name>
</gene>
<evidence type="ECO:0000313" key="2">
    <source>
        <dbReference type="Proteomes" id="UP001333110"/>
    </source>
</evidence>
<dbReference type="Proteomes" id="UP001333110">
    <property type="component" value="Unassembled WGS sequence"/>
</dbReference>
<sequence length="341" mass="38142">MLLYQGDVLTFEQNKSTVTSEEIYCSETAFCRKKKTGQAITRSVLILSECCCNSEYKGSVKLRYRIIERFGLEGTFKDHLVQPPCHGQGHLSLDQVAQSTIQPGLEHFQGGGIHNFSEQSVPVAYHPHCKKFLPYVQSKSTLFQFQTIAPCPITTGLGHNKVSLKPSLLQAEQPQLSQPFFIGEVHVFPVLATPELDPLEYSRWGLTRAEYRGSIISLDLLVTLKKKCAAQDMIGFQGCKCTLLAHIQFFIYKYPQVLLCRATLNPFIPQPVLIPGVASSQVQDLALGLAELHEVHMDILLKPVKVPFLRCINCITQLGVIRKLAEGALNLTIYVIREDVK</sequence>
<organism evidence="1 2">
    <name type="scientific">Mycteria americana</name>
    <name type="common">Wood stork</name>
    <dbReference type="NCBI Taxonomy" id="33587"/>
    <lineage>
        <taxon>Eukaryota</taxon>
        <taxon>Metazoa</taxon>
        <taxon>Chordata</taxon>
        <taxon>Craniata</taxon>
        <taxon>Vertebrata</taxon>
        <taxon>Euteleostomi</taxon>
        <taxon>Archelosauria</taxon>
        <taxon>Archosauria</taxon>
        <taxon>Dinosauria</taxon>
        <taxon>Saurischia</taxon>
        <taxon>Theropoda</taxon>
        <taxon>Coelurosauria</taxon>
        <taxon>Aves</taxon>
        <taxon>Neognathae</taxon>
        <taxon>Neoaves</taxon>
        <taxon>Aequornithes</taxon>
        <taxon>Ciconiiformes</taxon>
        <taxon>Ciconiidae</taxon>
        <taxon>Mycteria</taxon>
    </lineage>
</organism>
<accession>A0AAN7N2X9</accession>
<evidence type="ECO:0000313" key="1">
    <source>
        <dbReference type="EMBL" id="KAK4818789.1"/>
    </source>
</evidence>
<protein>
    <submittedName>
        <fullName evidence="1">Uncharacterized protein</fullName>
    </submittedName>
</protein>
<dbReference type="AlphaFoldDB" id="A0AAN7N2X9"/>
<keyword evidence="2" id="KW-1185">Reference proteome</keyword>